<reference evidence="1 2" key="1">
    <citation type="submission" date="2022-01" db="EMBL/GenBank/DDBJ databases">
        <authorList>
            <person name="Xiong W."/>
            <person name="Schranz E."/>
        </authorList>
    </citation>
    <scope>NUCLEOTIDE SEQUENCE [LARGE SCALE GENOMIC DNA]</scope>
</reference>
<dbReference type="Proteomes" id="UP001157418">
    <property type="component" value="Unassembled WGS sequence"/>
</dbReference>
<name>A0AAU9MFA8_9ASTR</name>
<comment type="caution">
    <text evidence="1">The sequence shown here is derived from an EMBL/GenBank/DDBJ whole genome shotgun (WGS) entry which is preliminary data.</text>
</comment>
<organism evidence="1 2">
    <name type="scientific">Lactuca virosa</name>
    <dbReference type="NCBI Taxonomy" id="75947"/>
    <lineage>
        <taxon>Eukaryota</taxon>
        <taxon>Viridiplantae</taxon>
        <taxon>Streptophyta</taxon>
        <taxon>Embryophyta</taxon>
        <taxon>Tracheophyta</taxon>
        <taxon>Spermatophyta</taxon>
        <taxon>Magnoliopsida</taxon>
        <taxon>eudicotyledons</taxon>
        <taxon>Gunneridae</taxon>
        <taxon>Pentapetalae</taxon>
        <taxon>asterids</taxon>
        <taxon>campanulids</taxon>
        <taxon>Asterales</taxon>
        <taxon>Asteraceae</taxon>
        <taxon>Cichorioideae</taxon>
        <taxon>Cichorieae</taxon>
        <taxon>Lactucinae</taxon>
        <taxon>Lactuca</taxon>
    </lineage>
</organism>
<gene>
    <name evidence="1" type="ORF">LVIROSA_LOCUS12169</name>
</gene>
<proteinExistence type="predicted"/>
<evidence type="ECO:0008006" key="3">
    <source>
        <dbReference type="Google" id="ProtNLM"/>
    </source>
</evidence>
<keyword evidence="2" id="KW-1185">Reference proteome</keyword>
<protein>
    <recommendedName>
        <fullName evidence="3">PiggyBac transposable element-derived protein domain-containing protein</fullName>
    </recommendedName>
</protein>
<dbReference type="EMBL" id="CAKMRJ010002112">
    <property type="protein sequence ID" value="CAH1425000.1"/>
    <property type="molecule type" value="Genomic_DNA"/>
</dbReference>
<accession>A0AAU9MFA8</accession>
<dbReference type="AlphaFoldDB" id="A0AAU9MFA8"/>
<evidence type="ECO:0000313" key="1">
    <source>
        <dbReference type="EMBL" id="CAH1425000.1"/>
    </source>
</evidence>
<evidence type="ECO:0000313" key="2">
    <source>
        <dbReference type="Proteomes" id="UP001157418"/>
    </source>
</evidence>
<sequence>MLTRFISNFVADHVPLHYRNWRRVPFHYYEAMYLEIQTYFNLDMYRGSSEKNVKKAGPNFKLRVLMEVEHMQTDDVRRQKKEKTGNISMVGDKCDLKKVGVGVHRKQK</sequence>